<feature type="domain" description="FDX-ACB" evidence="15">
    <location>
        <begin position="351"/>
        <end position="447"/>
    </location>
</feature>
<comment type="subcellular location">
    <subcellularLocation>
        <location evidence="1">Mitochondrion matrix</location>
    </subcellularLocation>
</comment>
<evidence type="ECO:0000256" key="10">
    <source>
        <dbReference type="ARBA" id="ARBA00023146"/>
    </source>
</evidence>
<evidence type="ECO:0000256" key="9">
    <source>
        <dbReference type="ARBA" id="ARBA00023128"/>
    </source>
</evidence>
<dbReference type="GO" id="GO:0000049">
    <property type="term" value="F:tRNA binding"/>
    <property type="evidence" value="ECO:0007669"/>
    <property type="project" value="InterPro"/>
</dbReference>
<keyword evidence="7" id="KW-0648">Protein biosynthesis</keyword>
<evidence type="ECO:0000256" key="1">
    <source>
        <dbReference type="ARBA" id="ARBA00004305"/>
    </source>
</evidence>
<evidence type="ECO:0000256" key="3">
    <source>
        <dbReference type="ARBA" id="ARBA00012814"/>
    </source>
</evidence>
<evidence type="ECO:0000256" key="13">
    <source>
        <dbReference type="ARBA" id="ARBA00057761"/>
    </source>
</evidence>
<evidence type="ECO:0000256" key="2">
    <source>
        <dbReference type="ARBA" id="ARBA00008226"/>
    </source>
</evidence>
<name>A0A9Q0MXK9_9DIPT</name>
<dbReference type="InterPro" id="IPR004530">
    <property type="entry name" value="Phe-tRNA-synth_IIc_mito"/>
</dbReference>
<dbReference type="EC" id="6.1.1.20" evidence="3"/>
<dbReference type="PROSITE" id="PS50862">
    <property type="entry name" value="AA_TRNA_LIGASE_II"/>
    <property type="match status" value="1"/>
</dbReference>
<dbReference type="InterPro" id="IPR006195">
    <property type="entry name" value="aa-tRNA-synth_II"/>
</dbReference>
<evidence type="ECO:0000313" key="16">
    <source>
        <dbReference type="EMBL" id="KAJ6639139.1"/>
    </source>
</evidence>
<dbReference type="EMBL" id="WJQU01000003">
    <property type="protein sequence ID" value="KAJ6639139.1"/>
    <property type="molecule type" value="Genomic_DNA"/>
</dbReference>
<keyword evidence="5" id="KW-0547">Nucleotide-binding</keyword>
<feature type="domain" description="Aminoacyl-transfer RNA synthetases class-II family profile" evidence="14">
    <location>
        <begin position="69"/>
        <end position="349"/>
    </location>
</feature>
<keyword evidence="6" id="KW-0067">ATP-binding</keyword>
<evidence type="ECO:0000256" key="6">
    <source>
        <dbReference type="ARBA" id="ARBA00022840"/>
    </source>
</evidence>
<dbReference type="InterPro" id="IPR036690">
    <property type="entry name" value="Fdx_antiC-bd_sf"/>
</dbReference>
<dbReference type="CDD" id="cd00496">
    <property type="entry name" value="PheRS_alpha_core"/>
    <property type="match status" value="1"/>
</dbReference>
<keyword evidence="4 16" id="KW-0436">Ligase</keyword>
<keyword evidence="10" id="KW-0030">Aminoacyl-tRNA synthetase</keyword>
<dbReference type="SUPFAM" id="SSF54991">
    <property type="entry name" value="Anticodon-binding domain of PheRS"/>
    <property type="match status" value="1"/>
</dbReference>
<evidence type="ECO:0000259" key="14">
    <source>
        <dbReference type="PROSITE" id="PS50862"/>
    </source>
</evidence>
<dbReference type="InterPro" id="IPR002319">
    <property type="entry name" value="Phenylalanyl-tRNA_Synthase"/>
</dbReference>
<dbReference type="FunFam" id="3.30.930.10:FF:000053">
    <property type="entry name" value="Phenylalanyl-tRNA synthetase mitochondrial"/>
    <property type="match status" value="1"/>
</dbReference>
<keyword evidence="8" id="KW-0809">Transit peptide</keyword>
<comment type="similarity">
    <text evidence="2">Belongs to the class-II aminoacyl-tRNA synthetase family.</text>
</comment>
<protein>
    <recommendedName>
        <fullName evidence="3">phenylalanine--tRNA ligase</fullName>
        <ecNumber evidence="3">6.1.1.20</ecNumber>
    </recommendedName>
    <alternativeName>
        <fullName evidence="11">Phenylalanyl-tRNA synthetase</fullName>
    </alternativeName>
</protein>
<dbReference type="InterPro" id="IPR005121">
    <property type="entry name" value="Fdx_antiC-bd"/>
</dbReference>
<dbReference type="PANTHER" id="PTHR11538:SF41">
    <property type="entry name" value="PHENYLALANINE--TRNA LIGASE, MITOCHONDRIAL"/>
    <property type="match status" value="1"/>
</dbReference>
<dbReference type="PROSITE" id="PS51447">
    <property type="entry name" value="FDX_ACB"/>
    <property type="match status" value="1"/>
</dbReference>
<evidence type="ECO:0000313" key="17">
    <source>
        <dbReference type="Proteomes" id="UP001151699"/>
    </source>
</evidence>
<keyword evidence="17" id="KW-1185">Reference proteome</keyword>
<dbReference type="GO" id="GO:0006432">
    <property type="term" value="P:phenylalanyl-tRNA aminoacylation"/>
    <property type="evidence" value="ECO:0007669"/>
    <property type="project" value="InterPro"/>
</dbReference>
<dbReference type="AlphaFoldDB" id="A0A9Q0MXK9"/>
<evidence type="ECO:0000256" key="7">
    <source>
        <dbReference type="ARBA" id="ARBA00022917"/>
    </source>
</evidence>
<dbReference type="OrthoDB" id="4457at2759"/>
<dbReference type="SUPFAM" id="SSF55681">
    <property type="entry name" value="Class II aaRS and biotin synthetases"/>
    <property type="match status" value="1"/>
</dbReference>
<dbReference type="NCBIfam" id="TIGR00469">
    <property type="entry name" value="pheS_mito"/>
    <property type="match status" value="1"/>
</dbReference>
<dbReference type="GO" id="GO:0005524">
    <property type="term" value="F:ATP binding"/>
    <property type="evidence" value="ECO:0007669"/>
    <property type="project" value="UniProtKB-KW"/>
</dbReference>
<comment type="function">
    <text evidence="13">Is responsible for the charging of tRNA(Phe) with phenylalanine in mitochondrial translation.</text>
</comment>
<dbReference type="GO" id="GO:0004826">
    <property type="term" value="F:phenylalanine-tRNA ligase activity"/>
    <property type="evidence" value="ECO:0007669"/>
    <property type="project" value="UniProtKB-EC"/>
</dbReference>
<proteinExistence type="inferred from homology"/>
<dbReference type="Proteomes" id="UP001151699">
    <property type="component" value="Chromosome X"/>
</dbReference>
<dbReference type="Pfam" id="PF03147">
    <property type="entry name" value="FDX-ACB"/>
    <property type="match status" value="1"/>
</dbReference>
<dbReference type="FunFam" id="3.30.70.380:FF:000002">
    <property type="entry name" value="phenylalanine--tRNA ligase, mitochondrial"/>
    <property type="match status" value="1"/>
</dbReference>
<organism evidence="16 17">
    <name type="scientific">Pseudolycoriella hygida</name>
    <dbReference type="NCBI Taxonomy" id="35572"/>
    <lineage>
        <taxon>Eukaryota</taxon>
        <taxon>Metazoa</taxon>
        <taxon>Ecdysozoa</taxon>
        <taxon>Arthropoda</taxon>
        <taxon>Hexapoda</taxon>
        <taxon>Insecta</taxon>
        <taxon>Pterygota</taxon>
        <taxon>Neoptera</taxon>
        <taxon>Endopterygota</taxon>
        <taxon>Diptera</taxon>
        <taxon>Nematocera</taxon>
        <taxon>Sciaroidea</taxon>
        <taxon>Sciaridae</taxon>
        <taxon>Pseudolycoriella</taxon>
    </lineage>
</organism>
<evidence type="ECO:0000256" key="4">
    <source>
        <dbReference type="ARBA" id="ARBA00022598"/>
    </source>
</evidence>
<evidence type="ECO:0000259" key="15">
    <source>
        <dbReference type="PROSITE" id="PS51447"/>
    </source>
</evidence>
<dbReference type="SMART" id="SM00896">
    <property type="entry name" value="FDX-ACB"/>
    <property type="match status" value="1"/>
</dbReference>
<gene>
    <name evidence="16" type="primary">PheRS-m</name>
    <name evidence="16" type="ORF">Bhyg_11879</name>
</gene>
<dbReference type="PANTHER" id="PTHR11538">
    <property type="entry name" value="PHENYLALANYL-TRNA SYNTHETASE"/>
    <property type="match status" value="1"/>
</dbReference>
<evidence type="ECO:0000256" key="5">
    <source>
        <dbReference type="ARBA" id="ARBA00022741"/>
    </source>
</evidence>
<dbReference type="GO" id="GO:0005759">
    <property type="term" value="C:mitochondrial matrix"/>
    <property type="evidence" value="ECO:0007669"/>
    <property type="project" value="UniProtKB-SubCell"/>
</dbReference>
<sequence length="447" mass="52147">MIRKLDIISKYSKYFVRNVRNQSTRPMCDTISVCNRNYPTDSWTNITPNILSYQGRNIYMKKNHPLSILRQQIVNYFYKTFVNPKGNAIFSVFDNLAPVVTPEQNFDQLLIPKDHPSRSKSDCYYVNEKHLLRAHTTAHQVDLLKSGLDNYLIVGDVYRRDEINATHFPVFHQIDAVRTLHRDKLFKNNPELEIFETNFKTSPTSFLPIKSSLKCIDQTKQPCHTMEAVKLMEHELKTVLVRLAQTLFGKDIEYRWVDSYFPFTQPSWELEVYWKGEWLELLGSGIMRNEILEAAGIGNTIGWAFGVGLERLAMVLFEIPDIRLFWSNDSGFLNQFKEEDFGKHMKYKPISIYPQCANDLSFWLPDNMGVDDFVGNDFNDVVRDVAGDIVEQVSLIDKFKHPKTGKSSLCFRIVYRHMEKTLTQNEVNEIHSKITTTVEKRFNVKIR</sequence>
<evidence type="ECO:0000256" key="11">
    <source>
        <dbReference type="ARBA" id="ARBA00031194"/>
    </source>
</evidence>
<dbReference type="InterPro" id="IPR045864">
    <property type="entry name" value="aa-tRNA-synth_II/BPL/LPL"/>
</dbReference>
<dbReference type="Gene3D" id="3.30.930.10">
    <property type="entry name" value="Bira Bifunctional Protein, Domain 2"/>
    <property type="match status" value="1"/>
</dbReference>
<keyword evidence="9" id="KW-0496">Mitochondrion</keyword>
<comment type="caution">
    <text evidence="16">The sequence shown here is derived from an EMBL/GenBank/DDBJ whole genome shotgun (WGS) entry which is preliminary data.</text>
</comment>
<reference evidence="16" key="1">
    <citation type="submission" date="2022-07" db="EMBL/GenBank/DDBJ databases">
        <authorList>
            <person name="Trinca V."/>
            <person name="Uliana J.V.C."/>
            <person name="Torres T.T."/>
            <person name="Ward R.J."/>
            <person name="Monesi N."/>
        </authorList>
    </citation>
    <scope>NUCLEOTIDE SEQUENCE</scope>
    <source>
        <strain evidence="16">HSMRA1968</strain>
        <tissue evidence="16">Whole embryos</tissue>
    </source>
</reference>
<evidence type="ECO:0000256" key="8">
    <source>
        <dbReference type="ARBA" id="ARBA00022946"/>
    </source>
</evidence>
<dbReference type="Gene3D" id="3.30.70.380">
    <property type="entry name" value="Ferrodoxin-fold anticodon-binding domain"/>
    <property type="match status" value="1"/>
</dbReference>
<accession>A0A9Q0MXK9</accession>
<dbReference type="Pfam" id="PF01409">
    <property type="entry name" value="tRNA-synt_2d"/>
    <property type="match status" value="2"/>
</dbReference>
<evidence type="ECO:0000256" key="12">
    <source>
        <dbReference type="ARBA" id="ARBA00049255"/>
    </source>
</evidence>
<comment type="catalytic activity">
    <reaction evidence="12">
        <text>tRNA(Phe) + L-phenylalanine + ATP = L-phenylalanyl-tRNA(Phe) + AMP + diphosphate + H(+)</text>
        <dbReference type="Rhea" id="RHEA:19413"/>
        <dbReference type="Rhea" id="RHEA-COMP:9668"/>
        <dbReference type="Rhea" id="RHEA-COMP:9699"/>
        <dbReference type="ChEBI" id="CHEBI:15378"/>
        <dbReference type="ChEBI" id="CHEBI:30616"/>
        <dbReference type="ChEBI" id="CHEBI:33019"/>
        <dbReference type="ChEBI" id="CHEBI:58095"/>
        <dbReference type="ChEBI" id="CHEBI:78442"/>
        <dbReference type="ChEBI" id="CHEBI:78531"/>
        <dbReference type="ChEBI" id="CHEBI:456215"/>
        <dbReference type="EC" id="6.1.1.20"/>
    </reaction>
</comment>